<evidence type="ECO:0000256" key="5">
    <source>
        <dbReference type="ARBA" id="ARBA00038452"/>
    </source>
</evidence>
<dbReference type="GO" id="GO:0034198">
    <property type="term" value="P:cellular response to amino acid starvation"/>
    <property type="evidence" value="ECO:0007669"/>
    <property type="project" value="TreeGrafter"/>
</dbReference>
<dbReference type="InterPro" id="IPR049567">
    <property type="entry name" value="WDR59-like"/>
</dbReference>
<feature type="region of interest" description="Disordered" evidence="7">
    <location>
        <begin position="999"/>
        <end position="1025"/>
    </location>
</feature>
<dbReference type="PROSITE" id="PS00678">
    <property type="entry name" value="WD_REPEATS_1"/>
    <property type="match status" value="1"/>
</dbReference>
<evidence type="ECO:0000256" key="2">
    <source>
        <dbReference type="ARBA" id="ARBA00022554"/>
    </source>
</evidence>
<comment type="subcellular location">
    <subcellularLocation>
        <location evidence="1">Vacuole</location>
    </subcellularLocation>
</comment>
<evidence type="ECO:0000256" key="7">
    <source>
        <dbReference type="SAM" id="MobiDB-lite"/>
    </source>
</evidence>
<accession>A0A060T1V6</accession>
<feature type="compositionally biased region" description="Gly residues" evidence="7">
    <location>
        <begin position="736"/>
        <end position="746"/>
    </location>
</feature>
<comment type="similarity">
    <text evidence="5">Belongs to the WD repeat WDR59 family.</text>
</comment>
<dbReference type="CDD" id="cd16488">
    <property type="entry name" value="mRING-H2-C3H3C2_Mio-like"/>
    <property type="match status" value="1"/>
</dbReference>
<feature type="compositionally biased region" description="Polar residues" evidence="7">
    <location>
        <begin position="786"/>
        <end position="799"/>
    </location>
</feature>
<name>A0A060T1V6_BLAAD</name>
<keyword evidence="3 6" id="KW-0853">WD repeat</keyword>
<dbReference type="InterPro" id="IPR006575">
    <property type="entry name" value="RWD_dom"/>
</dbReference>
<proteinExistence type="inferred from homology"/>
<dbReference type="SMART" id="SM00591">
    <property type="entry name" value="RWD"/>
    <property type="match status" value="1"/>
</dbReference>
<dbReference type="GO" id="GO:0005774">
    <property type="term" value="C:vacuolar membrane"/>
    <property type="evidence" value="ECO:0007669"/>
    <property type="project" value="TreeGrafter"/>
</dbReference>
<keyword evidence="4" id="KW-0677">Repeat</keyword>
<dbReference type="InterPro" id="IPR019775">
    <property type="entry name" value="WD40_repeat_CS"/>
</dbReference>
<dbReference type="PROSITE" id="PS50294">
    <property type="entry name" value="WD_REPEATS_REGION"/>
    <property type="match status" value="2"/>
</dbReference>
<feature type="region of interest" description="Disordered" evidence="7">
    <location>
        <begin position="736"/>
        <end position="767"/>
    </location>
</feature>
<dbReference type="InterPro" id="IPR046349">
    <property type="entry name" value="C1-like_sf"/>
</dbReference>
<reference evidence="9" key="2">
    <citation type="submission" date="2014-06" db="EMBL/GenBank/DDBJ databases">
        <title>The complete genome of Blastobotrys (Arxula) adeninivorans LS3 - a yeast of biotechnological interest.</title>
        <authorList>
            <person name="Kunze G."/>
            <person name="Gaillardin C."/>
            <person name="Czernicka M."/>
            <person name="Durrens P."/>
            <person name="Martin T."/>
            <person name="Boer E."/>
            <person name="Gabaldon T."/>
            <person name="Cruz J."/>
            <person name="Talla E."/>
            <person name="Marck C."/>
            <person name="Goffeau A."/>
            <person name="Barbe V."/>
            <person name="Baret P."/>
            <person name="Baronian K."/>
            <person name="Beier S."/>
            <person name="Bleykasten C."/>
            <person name="Bode R."/>
            <person name="Casaregola S."/>
            <person name="Despons L."/>
            <person name="Fairhead C."/>
            <person name="Giersberg M."/>
            <person name="Gierski P."/>
            <person name="Hahnel U."/>
            <person name="Hartmann A."/>
            <person name="Jankowska D."/>
            <person name="Jubin C."/>
            <person name="Jung P."/>
            <person name="Lafontaine I."/>
            <person name="Leh-Louis V."/>
            <person name="Lemaire M."/>
            <person name="Marcet-Houben M."/>
            <person name="Mascher M."/>
            <person name="Morel G."/>
            <person name="Richard G.-F."/>
            <person name="Riechen J."/>
            <person name="Sacerdot C."/>
            <person name="Sarkar A."/>
            <person name="Savel G."/>
            <person name="Schacherer J."/>
            <person name="Sherman D."/>
            <person name="Straub M.-L."/>
            <person name="Stein N."/>
            <person name="Thierry A."/>
            <person name="Trautwein-Schult A."/>
            <person name="Westhof E."/>
            <person name="Worch S."/>
            <person name="Dujon B."/>
            <person name="Souciet J.-L."/>
            <person name="Wincker P."/>
            <person name="Scholz U."/>
            <person name="Neuveglise N."/>
        </authorList>
    </citation>
    <scope>NUCLEOTIDE SEQUENCE</scope>
    <source>
        <strain evidence="9">LS3</strain>
    </source>
</reference>
<gene>
    <name evidence="9" type="ORF">GNLVRS02_ARAD1C19404g</name>
</gene>
<dbReference type="InterPro" id="IPR015943">
    <property type="entry name" value="WD40/YVTN_repeat-like_dom_sf"/>
</dbReference>
<dbReference type="InterPro" id="IPR001680">
    <property type="entry name" value="WD40_rpt"/>
</dbReference>
<sequence>MTLEDPMGTMGATSIYESSTFKTSLSLRVDAAVGAMTISPSGRDIALASRSGLFVIDLDDPFSRPRWLQHMTSWEVADIQWSPHASKPGWVISTSNQKALVWNLALPSSQAIEHMLHGHNRAITDINFHSHDPELLATCSIDSYVHVWDMRDPRKPCQSFADWFAGATQVKWNRVNGNILASSHDCRAYIWDMRKGSIPLHELCDHVAKVNGIDFSRVQETKLITCSNDHTVKLWDYSKQEGDKAEYTLNVDYPVWRARHTPFGDGCLIMPLRGGSDNVDLYSMSSWNNPDYKPEPVHQFKGHSEPVKEFVWRFRESKDAGDERQFQLVTWSKDNDLRLWPVSSKTLNSVNYRRGRSDDSLEPTLYRGEEFPYVSYQKEPHGRSKSFQLHFTDRNQHRGSIPAISPAQKQRNYGKHLAPARRPSREVKKPVFMTGTSYYNFGGANRGPDNSQLHWISGVRIGRSAFAAPFDNTLGADIADHGPGGTGGNAIEAAPGNLGEEVSIVGHKFPKVTFEKIDISAGEFTISLNGPWGESTEGDHLELVFMRVDISIPQGYPFEKPSFLIEEDTKISKERADSIVSFLDEIGQRLTKHGRYCLEPCVRYLIGDRIDLDEYDRDPDVDNEKGLPLVDLINDDTINSIEEDEFEELSNEFKYSSSSSSDEELEHNELGDPSIVSKMNFDSTPIPKGCGATWSQSGMLICFFTGKKKNNNNLGGTSFFDPKNYISKAALSRYGGENGDADGGSGSSSEESFSSDSDDDMEFASGGDSLWPVKANLFRSRFPMRQPNSRTSRSILSNTDRSDGTARTSERKNAVKILDFRHLIPSRAELAAEYKVLGASAMELAYHNMGVAEKFGFHDIADCWRIVAMILSAAPSLVNGQGPPFRWGDHPFGQGKLIDDMFQYFENEKNIQMLADLSCVLSGRTMLKTTDSEAQFNDFDNGAFPKSPFVHDLIPEDDSGGYFDIGTTSGPTSSGLTAAMIQGSGAFVNARPGSGAWEIPDNGHDSYQEEDNFGSPHSSSRGESSVMSISPEKFLSARRAVAGLFGRSGAATKTTGRDTGHSSWKSQDQELTGLGSMFNSGHNTTHLASRNSFYGSDIEETGRTMPKVTVKLVGPMVEGTNQRNYSRTKHKLLSKITGCDAGTLLNPANEERYHKYRSQYASMLYSWGLAIESLEVLKFNQPSVWSGVPIRPPHFEDLKTAEIMYAVPEHPAADSEMLIHDSSRRNYLQMCHYCHLKIRTRFFQCPNCEHVVHFYCAEEWWERAQGGECASGCGCLCVQYW</sequence>
<organism evidence="9">
    <name type="scientific">Blastobotrys adeninivorans</name>
    <name type="common">Yeast</name>
    <name type="synonym">Arxula adeninivorans</name>
    <dbReference type="NCBI Taxonomy" id="409370"/>
    <lineage>
        <taxon>Eukaryota</taxon>
        <taxon>Fungi</taxon>
        <taxon>Dikarya</taxon>
        <taxon>Ascomycota</taxon>
        <taxon>Saccharomycotina</taxon>
        <taxon>Dipodascomycetes</taxon>
        <taxon>Dipodascales</taxon>
        <taxon>Trichomonascaceae</taxon>
        <taxon>Blastobotrys</taxon>
    </lineage>
</organism>
<feature type="domain" description="RWD" evidence="8">
    <location>
        <begin position="500"/>
        <end position="612"/>
    </location>
</feature>
<feature type="compositionally biased region" description="Low complexity" evidence="7">
    <location>
        <begin position="1015"/>
        <end position="1025"/>
    </location>
</feature>
<dbReference type="InterPro" id="IPR036322">
    <property type="entry name" value="WD40_repeat_dom_sf"/>
</dbReference>
<dbReference type="PANTHER" id="PTHR46170">
    <property type="entry name" value="GATOR COMPLEX PROTEIN WDR59"/>
    <property type="match status" value="1"/>
</dbReference>
<dbReference type="SMART" id="SM00320">
    <property type="entry name" value="WD40"/>
    <property type="match status" value="6"/>
</dbReference>
<evidence type="ECO:0000313" key="9">
    <source>
        <dbReference type="EMBL" id="CDP34739.1"/>
    </source>
</evidence>
<dbReference type="PROSITE" id="PS50908">
    <property type="entry name" value="RWD"/>
    <property type="match status" value="1"/>
</dbReference>
<dbReference type="Gene3D" id="2.130.10.10">
    <property type="entry name" value="YVTN repeat-like/Quinoprotein amine dehydrogenase"/>
    <property type="match status" value="1"/>
</dbReference>
<dbReference type="SUPFAM" id="SSF57889">
    <property type="entry name" value="Cysteine-rich domain"/>
    <property type="match status" value="1"/>
</dbReference>
<dbReference type="GO" id="GO:0035591">
    <property type="term" value="F:signaling adaptor activity"/>
    <property type="evidence" value="ECO:0007669"/>
    <property type="project" value="TreeGrafter"/>
</dbReference>
<dbReference type="InterPro" id="IPR049566">
    <property type="entry name" value="WDR59_RTC1-like_RING_Znf"/>
</dbReference>
<dbReference type="PROSITE" id="PS50082">
    <property type="entry name" value="WD_REPEATS_2"/>
    <property type="match status" value="2"/>
</dbReference>
<dbReference type="Pfam" id="PF00400">
    <property type="entry name" value="WD40"/>
    <property type="match status" value="2"/>
</dbReference>
<evidence type="ECO:0000256" key="4">
    <source>
        <dbReference type="ARBA" id="ARBA00022737"/>
    </source>
</evidence>
<evidence type="ECO:0000259" key="8">
    <source>
        <dbReference type="PROSITE" id="PS50908"/>
    </source>
</evidence>
<dbReference type="PANTHER" id="PTHR46170:SF1">
    <property type="entry name" value="GATOR COMPLEX PROTEIN WDR59"/>
    <property type="match status" value="1"/>
</dbReference>
<feature type="repeat" description="WD" evidence="6">
    <location>
        <begin position="116"/>
        <end position="151"/>
    </location>
</feature>
<evidence type="ECO:0000256" key="1">
    <source>
        <dbReference type="ARBA" id="ARBA00004116"/>
    </source>
</evidence>
<keyword evidence="2" id="KW-0926">Vacuole</keyword>
<evidence type="ECO:0000256" key="3">
    <source>
        <dbReference type="ARBA" id="ARBA00022574"/>
    </source>
</evidence>
<feature type="region of interest" description="Disordered" evidence="7">
    <location>
        <begin position="782"/>
        <end position="808"/>
    </location>
</feature>
<dbReference type="EMBL" id="HG937693">
    <property type="protein sequence ID" value="CDP34739.1"/>
    <property type="molecule type" value="Genomic_DNA"/>
</dbReference>
<reference evidence="9" key="1">
    <citation type="submission" date="2014-02" db="EMBL/GenBank/DDBJ databases">
        <authorList>
            <person name="Genoscope - CEA"/>
        </authorList>
    </citation>
    <scope>NUCLEOTIDE SEQUENCE</scope>
    <source>
        <strain evidence="9">LS3</strain>
    </source>
</reference>
<feature type="repeat" description="WD" evidence="6">
    <location>
        <begin position="203"/>
        <end position="245"/>
    </location>
</feature>
<dbReference type="PhylomeDB" id="A0A060T1V6"/>
<protein>
    <submittedName>
        <fullName evidence="9">ARAD1C19404p</fullName>
    </submittedName>
</protein>
<dbReference type="SUPFAM" id="SSF50978">
    <property type="entry name" value="WD40 repeat-like"/>
    <property type="match status" value="1"/>
</dbReference>
<dbReference type="GO" id="GO:1904263">
    <property type="term" value="P:positive regulation of TORC1 signaling"/>
    <property type="evidence" value="ECO:0007669"/>
    <property type="project" value="TreeGrafter"/>
</dbReference>
<dbReference type="Pfam" id="PF17120">
    <property type="entry name" value="zf-RING_16"/>
    <property type="match status" value="1"/>
</dbReference>
<dbReference type="GO" id="GO:0035859">
    <property type="term" value="C:Seh1-associated complex"/>
    <property type="evidence" value="ECO:0007669"/>
    <property type="project" value="TreeGrafter"/>
</dbReference>
<evidence type="ECO:0000256" key="6">
    <source>
        <dbReference type="PROSITE-ProRule" id="PRU00221"/>
    </source>
</evidence>